<proteinExistence type="predicted"/>
<dbReference type="Proteomes" id="UP000504637">
    <property type="component" value="Unplaced"/>
</dbReference>
<dbReference type="GeneID" id="54359429"/>
<reference evidence="2" key="3">
    <citation type="submission" date="2025-08" db="UniProtKB">
        <authorList>
            <consortium name="RefSeq"/>
        </authorList>
    </citation>
    <scope>IDENTIFICATION</scope>
    <source>
        <strain evidence="2">CBS 342.82</strain>
    </source>
</reference>
<keyword evidence="1" id="KW-1185">Reference proteome</keyword>
<evidence type="ECO:0000313" key="2">
    <source>
        <dbReference type="RefSeq" id="XP_033458146.1"/>
    </source>
</evidence>
<reference evidence="2" key="2">
    <citation type="submission" date="2020-04" db="EMBL/GenBank/DDBJ databases">
        <authorList>
            <consortium name="NCBI Genome Project"/>
        </authorList>
    </citation>
    <scope>NUCLEOTIDE SEQUENCE</scope>
    <source>
        <strain evidence="2">CBS 342.82</strain>
    </source>
</reference>
<dbReference type="OrthoDB" id="5278907at2759"/>
<accession>A0A6J3LZB1</accession>
<dbReference type="AlphaFoldDB" id="A0A6J3LZB1"/>
<protein>
    <submittedName>
        <fullName evidence="2">Uncharacterized protein</fullName>
    </submittedName>
</protein>
<gene>
    <name evidence="2" type="ORF">K489DRAFT_322487</name>
</gene>
<name>A0A6J3LZB1_9PEZI</name>
<dbReference type="RefSeq" id="XP_033458146.1">
    <property type="nucleotide sequence ID" value="XM_033601629.1"/>
</dbReference>
<sequence>MASAAFNWLFRRAPKAPVQVPEYAWNIHTNPYQCKRTWPPEFSKLSNTHQFSLERRYRRRTKLKFARPVWTRFTKLVQWGMITGFVFYGVLYMEVDERLISPFQPVRSFGLRLVTEALL</sequence>
<reference evidence="2" key="1">
    <citation type="submission" date="2020-01" db="EMBL/GenBank/DDBJ databases">
        <authorList>
            <consortium name="DOE Joint Genome Institute"/>
            <person name="Haridas S."/>
            <person name="Albert R."/>
            <person name="Binder M."/>
            <person name="Bloem J."/>
            <person name="Labutti K."/>
            <person name="Salamov A."/>
            <person name="Andreopoulos B."/>
            <person name="Baker S.E."/>
            <person name="Barry K."/>
            <person name="Bills G."/>
            <person name="Bluhm B.H."/>
            <person name="Cannon C."/>
            <person name="Castanera R."/>
            <person name="Culley D.E."/>
            <person name="Daum C."/>
            <person name="Ezra D."/>
            <person name="Gonzalez J.B."/>
            <person name="Henrissat B."/>
            <person name="Kuo A."/>
            <person name="Liang C."/>
            <person name="Lipzen A."/>
            <person name="Lutzoni F."/>
            <person name="Magnuson J."/>
            <person name="Mondo S."/>
            <person name="Nolan M."/>
            <person name="Ohm R."/>
            <person name="Pangilinan J."/>
            <person name="Park H.-J."/>
            <person name="Ramirez L."/>
            <person name="Alfaro M."/>
            <person name="Sun H."/>
            <person name="Tritt A."/>
            <person name="Yoshinaga Y."/>
            <person name="Zwiers L.-H."/>
            <person name="Turgeon B.G."/>
            <person name="Goodwin S.B."/>
            <person name="Spatafora J.W."/>
            <person name="Crous P.W."/>
            <person name="Grigoriev I.V."/>
        </authorList>
    </citation>
    <scope>NUCLEOTIDE SEQUENCE</scope>
    <source>
        <strain evidence="2">CBS 342.82</strain>
    </source>
</reference>
<evidence type="ECO:0000313" key="1">
    <source>
        <dbReference type="Proteomes" id="UP000504637"/>
    </source>
</evidence>
<organism evidence="2">
    <name type="scientific">Dissoconium aciculare CBS 342.82</name>
    <dbReference type="NCBI Taxonomy" id="1314786"/>
    <lineage>
        <taxon>Eukaryota</taxon>
        <taxon>Fungi</taxon>
        <taxon>Dikarya</taxon>
        <taxon>Ascomycota</taxon>
        <taxon>Pezizomycotina</taxon>
        <taxon>Dothideomycetes</taxon>
        <taxon>Dothideomycetidae</taxon>
        <taxon>Mycosphaerellales</taxon>
        <taxon>Dissoconiaceae</taxon>
        <taxon>Dissoconium</taxon>
    </lineage>
</organism>